<dbReference type="AlphaFoldDB" id="B3TA20"/>
<gene>
    <name evidence="2" type="ORF">ALOHA_HF4000APKG8C21ctg1g17</name>
</gene>
<evidence type="ECO:0000313" key="2">
    <source>
        <dbReference type="EMBL" id="ABZ09429.1"/>
    </source>
</evidence>
<evidence type="ECO:0000256" key="1">
    <source>
        <dbReference type="SAM" id="MobiDB-lite"/>
    </source>
</evidence>
<protein>
    <recommendedName>
        <fullName evidence="3">Zinc-ribbon domain-containing protein</fullName>
    </recommendedName>
</protein>
<proteinExistence type="predicted"/>
<dbReference type="EMBL" id="EU016651">
    <property type="protein sequence ID" value="ABZ09429.1"/>
    <property type="molecule type" value="Genomic_DNA"/>
</dbReference>
<name>B3TA20_9ZZZZ</name>
<reference evidence="2" key="1">
    <citation type="journal article" date="2008" name="ISME J.">
        <title>Genomic patterns of recombination, clonal divergence and environment in marine microbial populations.</title>
        <authorList>
            <person name="Konstantinidis K.T."/>
            <person name="Delong E.F."/>
        </authorList>
    </citation>
    <scope>NUCLEOTIDE SEQUENCE</scope>
</reference>
<accession>B3TA20</accession>
<feature type="region of interest" description="Disordered" evidence="1">
    <location>
        <begin position="146"/>
        <end position="165"/>
    </location>
</feature>
<organism evidence="2">
    <name type="scientific">uncultured marine microorganism HF4000_APKG8C21</name>
    <dbReference type="NCBI Taxonomy" id="455553"/>
    <lineage>
        <taxon>unclassified sequences</taxon>
        <taxon>environmental samples</taxon>
    </lineage>
</organism>
<sequence length="165" mass="17979">MLVLIVLLLALVPAVAIAYPLLRRSRASELPADESSPQVELSRRWDAALAGLRNTELESALGNLAQEDYRWLREQYMTEAALVIKAMELEEEQGQELLSTVERDIQQVRLHALGQDGSGHSMVCPHCSSDVVRGAEQCSSCGRPLARVEPTARPDSESSGGVVGE</sequence>
<evidence type="ECO:0008006" key="3">
    <source>
        <dbReference type="Google" id="ProtNLM"/>
    </source>
</evidence>